<dbReference type="EMBL" id="JAODUP010001051">
    <property type="protein sequence ID" value="KAK2141734.1"/>
    <property type="molecule type" value="Genomic_DNA"/>
</dbReference>
<evidence type="ECO:0000259" key="3">
    <source>
        <dbReference type="PROSITE" id="PS51228"/>
    </source>
</evidence>
<keyword evidence="2" id="KW-0446">Lipid-binding</keyword>
<comment type="caution">
    <text evidence="4">The sequence shown here is derived from an EMBL/GenBank/DDBJ whole genome shotgun (WGS) entry which is preliminary data.</text>
</comment>
<evidence type="ECO:0000313" key="4">
    <source>
        <dbReference type="EMBL" id="KAK2141734.1"/>
    </source>
</evidence>
<protein>
    <recommendedName>
        <fullName evidence="3">ACB domain-containing protein</fullName>
    </recommendedName>
</protein>
<sequence length="89" mass="9997">MADSAEFKAIAEKIRNLDKTPTNDEFAELYSLYKQATSGDCDRSKPAGVDLKEKAKYDAWISRKGMSKEEAAKKYIELGQKAIDKYGVK</sequence>
<organism evidence="4 5">
    <name type="scientific">Paralvinella palmiformis</name>
    <dbReference type="NCBI Taxonomy" id="53620"/>
    <lineage>
        <taxon>Eukaryota</taxon>
        <taxon>Metazoa</taxon>
        <taxon>Spiralia</taxon>
        <taxon>Lophotrochozoa</taxon>
        <taxon>Annelida</taxon>
        <taxon>Polychaeta</taxon>
        <taxon>Sedentaria</taxon>
        <taxon>Canalipalpata</taxon>
        <taxon>Terebellida</taxon>
        <taxon>Terebelliformia</taxon>
        <taxon>Alvinellidae</taxon>
        <taxon>Paralvinella</taxon>
    </lineage>
</organism>
<dbReference type="Proteomes" id="UP001208570">
    <property type="component" value="Unassembled WGS sequence"/>
</dbReference>
<evidence type="ECO:0000256" key="1">
    <source>
        <dbReference type="ARBA" id="ARBA00005567"/>
    </source>
</evidence>
<dbReference type="Pfam" id="PF00887">
    <property type="entry name" value="ACBP"/>
    <property type="match status" value="1"/>
</dbReference>
<gene>
    <name evidence="4" type="ORF">LSH36_1051g00030</name>
</gene>
<dbReference type="InterPro" id="IPR000582">
    <property type="entry name" value="Acyl-CoA-binding_protein"/>
</dbReference>
<evidence type="ECO:0000313" key="5">
    <source>
        <dbReference type="Proteomes" id="UP001208570"/>
    </source>
</evidence>
<dbReference type="Gene3D" id="1.20.80.10">
    <property type="match status" value="1"/>
</dbReference>
<dbReference type="SUPFAM" id="SSF47027">
    <property type="entry name" value="Acyl-CoA binding protein"/>
    <property type="match status" value="1"/>
</dbReference>
<keyword evidence="5" id="KW-1185">Reference proteome</keyword>
<evidence type="ECO:0000256" key="2">
    <source>
        <dbReference type="ARBA" id="ARBA00023121"/>
    </source>
</evidence>
<dbReference type="AlphaFoldDB" id="A0AAD9IVM8"/>
<name>A0AAD9IVM8_9ANNE</name>
<dbReference type="GO" id="GO:0000062">
    <property type="term" value="F:fatty-acyl-CoA binding"/>
    <property type="evidence" value="ECO:0007669"/>
    <property type="project" value="InterPro"/>
</dbReference>
<dbReference type="InterPro" id="IPR035984">
    <property type="entry name" value="Acyl-CoA-binding_sf"/>
</dbReference>
<dbReference type="InterPro" id="IPR022408">
    <property type="entry name" value="Acyl-CoA-binding_prot_CS"/>
</dbReference>
<dbReference type="PANTHER" id="PTHR23310:SF62">
    <property type="entry name" value="ACYL-COA BINDING PROTEIN 1, ISOFORM A"/>
    <property type="match status" value="1"/>
</dbReference>
<accession>A0AAD9IVM8</accession>
<dbReference type="PROSITE" id="PS00880">
    <property type="entry name" value="ACB_1"/>
    <property type="match status" value="1"/>
</dbReference>
<dbReference type="PANTHER" id="PTHR23310">
    <property type="entry name" value="ACYL-COA-BINDING PROTEIN, ACBP"/>
    <property type="match status" value="1"/>
</dbReference>
<dbReference type="GO" id="GO:0006631">
    <property type="term" value="P:fatty acid metabolic process"/>
    <property type="evidence" value="ECO:0007669"/>
    <property type="project" value="TreeGrafter"/>
</dbReference>
<proteinExistence type="inferred from homology"/>
<feature type="domain" description="ACB" evidence="3">
    <location>
        <begin position="1"/>
        <end position="88"/>
    </location>
</feature>
<dbReference type="PRINTS" id="PR00689">
    <property type="entry name" value="ACOABINDINGP"/>
</dbReference>
<dbReference type="PROSITE" id="PS51228">
    <property type="entry name" value="ACB_2"/>
    <property type="match status" value="1"/>
</dbReference>
<reference evidence="4" key="1">
    <citation type="journal article" date="2023" name="Mol. Biol. Evol.">
        <title>Third-Generation Sequencing Reveals the Adaptive Role of the Epigenome in Three Deep-Sea Polychaetes.</title>
        <authorList>
            <person name="Perez M."/>
            <person name="Aroh O."/>
            <person name="Sun Y."/>
            <person name="Lan Y."/>
            <person name="Juniper S.K."/>
            <person name="Young C.R."/>
            <person name="Angers B."/>
            <person name="Qian P.Y."/>
        </authorList>
    </citation>
    <scope>NUCLEOTIDE SEQUENCE</scope>
    <source>
        <strain evidence="4">P08H-3</strain>
    </source>
</reference>
<comment type="similarity">
    <text evidence="1">Belongs to the ACBP family.</text>
</comment>
<dbReference type="InterPro" id="IPR014352">
    <property type="entry name" value="FERM/acyl-CoA-bd_prot_sf"/>
</dbReference>